<evidence type="ECO:0000313" key="6">
    <source>
        <dbReference type="Proteomes" id="UP000619761"/>
    </source>
</evidence>
<dbReference type="InterPro" id="IPR036390">
    <property type="entry name" value="WH_DNA-bd_sf"/>
</dbReference>
<dbReference type="SMART" id="SM00347">
    <property type="entry name" value="HTH_MARR"/>
    <property type="match status" value="1"/>
</dbReference>
<evidence type="ECO:0000256" key="2">
    <source>
        <dbReference type="ARBA" id="ARBA00023125"/>
    </source>
</evidence>
<keyword evidence="1" id="KW-0805">Transcription regulation</keyword>
<gene>
    <name evidence="5" type="ORF">GCM10011613_31950</name>
</gene>
<comment type="caution">
    <text evidence="5">The sequence shown here is derived from an EMBL/GenBank/DDBJ whole genome shotgun (WGS) entry which is preliminary data.</text>
</comment>
<keyword evidence="2" id="KW-0238">DNA-binding</keyword>
<dbReference type="PRINTS" id="PR00598">
    <property type="entry name" value="HTHMARR"/>
</dbReference>
<keyword evidence="3" id="KW-0804">Transcription</keyword>
<dbReference type="InterPro" id="IPR036388">
    <property type="entry name" value="WH-like_DNA-bd_sf"/>
</dbReference>
<evidence type="ECO:0000256" key="3">
    <source>
        <dbReference type="ARBA" id="ARBA00023163"/>
    </source>
</evidence>
<sequence>MYPCQIAFLLEASQMNENVLATPGHLISIAARGFARLAESRLKPLGFGVGHLPVLVALQNGNASTQRELARFARIEQPPMAQMLARMERDGLIERNRHPEDGRSSHIVLTGAAQKLMPEAIKTLLEGNDEVMKGFSDAEASQLVNLLTRLIANLDKISNAEPANSTDCA</sequence>
<reference evidence="6" key="1">
    <citation type="journal article" date="2019" name="Int. J. Syst. Evol. Microbiol.">
        <title>The Global Catalogue of Microorganisms (GCM) 10K type strain sequencing project: providing services to taxonomists for standard genome sequencing and annotation.</title>
        <authorList>
            <consortium name="The Broad Institute Genomics Platform"/>
            <consortium name="The Broad Institute Genome Sequencing Center for Infectious Disease"/>
            <person name="Wu L."/>
            <person name="Ma J."/>
        </authorList>
    </citation>
    <scope>NUCLEOTIDE SEQUENCE [LARGE SCALE GENOMIC DNA]</scope>
    <source>
        <strain evidence="6">KCTC 32239</strain>
    </source>
</reference>
<dbReference type="PROSITE" id="PS50995">
    <property type="entry name" value="HTH_MARR_2"/>
    <property type="match status" value="1"/>
</dbReference>
<dbReference type="Proteomes" id="UP000619761">
    <property type="component" value="Unassembled WGS sequence"/>
</dbReference>
<dbReference type="SUPFAM" id="SSF46785">
    <property type="entry name" value="Winged helix' DNA-binding domain"/>
    <property type="match status" value="1"/>
</dbReference>
<dbReference type="EMBL" id="BMYZ01000003">
    <property type="protein sequence ID" value="GGY84590.1"/>
    <property type="molecule type" value="Genomic_DNA"/>
</dbReference>
<accession>A0ABQ3B8E3</accession>
<keyword evidence="6" id="KW-1185">Reference proteome</keyword>
<dbReference type="PANTHER" id="PTHR42756:SF1">
    <property type="entry name" value="TRANSCRIPTIONAL REPRESSOR OF EMRAB OPERON"/>
    <property type="match status" value="1"/>
</dbReference>
<proteinExistence type="predicted"/>
<dbReference type="Gene3D" id="1.10.10.10">
    <property type="entry name" value="Winged helix-like DNA-binding domain superfamily/Winged helix DNA-binding domain"/>
    <property type="match status" value="1"/>
</dbReference>
<name>A0ABQ3B8E3_9GAMM</name>
<protein>
    <submittedName>
        <fullName evidence="5">MarR family transcriptional regulator</fullName>
    </submittedName>
</protein>
<evidence type="ECO:0000259" key="4">
    <source>
        <dbReference type="PROSITE" id="PS50995"/>
    </source>
</evidence>
<evidence type="ECO:0000256" key="1">
    <source>
        <dbReference type="ARBA" id="ARBA00023015"/>
    </source>
</evidence>
<dbReference type="PANTHER" id="PTHR42756">
    <property type="entry name" value="TRANSCRIPTIONAL REGULATOR, MARR"/>
    <property type="match status" value="1"/>
</dbReference>
<organism evidence="5 6">
    <name type="scientific">Cellvibrio zantedeschiae</name>
    <dbReference type="NCBI Taxonomy" id="1237077"/>
    <lineage>
        <taxon>Bacteria</taxon>
        <taxon>Pseudomonadati</taxon>
        <taxon>Pseudomonadota</taxon>
        <taxon>Gammaproteobacteria</taxon>
        <taxon>Cellvibrionales</taxon>
        <taxon>Cellvibrionaceae</taxon>
        <taxon>Cellvibrio</taxon>
    </lineage>
</organism>
<feature type="domain" description="HTH marR-type" evidence="4">
    <location>
        <begin position="20"/>
        <end position="152"/>
    </location>
</feature>
<evidence type="ECO:0000313" key="5">
    <source>
        <dbReference type="EMBL" id="GGY84590.1"/>
    </source>
</evidence>
<dbReference type="Pfam" id="PF01047">
    <property type="entry name" value="MarR"/>
    <property type="match status" value="1"/>
</dbReference>
<dbReference type="InterPro" id="IPR000835">
    <property type="entry name" value="HTH_MarR-typ"/>
</dbReference>